<keyword evidence="3" id="KW-1185">Reference proteome</keyword>
<feature type="transmembrane region" description="Helical" evidence="1">
    <location>
        <begin position="44"/>
        <end position="61"/>
    </location>
</feature>
<feature type="transmembrane region" description="Helical" evidence="1">
    <location>
        <begin position="81"/>
        <end position="100"/>
    </location>
</feature>
<dbReference type="OrthoDB" id="5193401at2"/>
<evidence type="ECO:0000313" key="2">
    <source>
        <dbReference type="EMBL" id="GEL22836.1"/>
    </source>
</evidence>
<dbReference type="Proteomes" id="UP000321685">
    <property type="component" value="Unassembled WGS sequence"/>
</dbReference>
<comment type="caution">
    <text evidence="2">The sequence shown here is derived from an EMBL/GenBank/DDBJ whole genome shotgun (WGS) entry which is preliminary data.</text>
</comment>
<feature type="transmembrane region" description="Helical" evidence="1">
    <location>
        <begin position="12"/>
        <end position="32"/>
    </location>
</feature>
<sequence length="103" mass="10909">MTGADGTRRGWRAVLADHGALLLVLAIALAGMQRVLTAHWREGAVLLGGAMIVAAVLRVILPQERIGLLAIRSKVVDVLLYSSFGLVMAVLAVTITRVRLSAP</sequence>
<accession>A0A511DDG0</accession>
<organism evidence="2 3">
    <name type="scientific">Pseudonocardia sulfidoxydans NBRC 16205</name>
    <dbReference type="NCBI Taxonomy" id="1223511"/>
    <lineage>
        <taxon>Bacteria</taxon>
        <taxon>Bacillati</taxon>
        <taxon>Actinomycetota</taxon>
        <taxon>Actinomycetes</taxon>
        <taxon>Pseudonocardiales</taxon>
        <taxon>Pseudonocardiaceae</taxon>
        <taxon>Pseudonocardia</taxon>
    </lineage>
</organism>
<keyword evidence="1" id="KW-0472">Membrane</keyword>
<reference evidence="2 3" key="1">
    <citation type="submission" date="2019-07" db="EMBL/GenBank/DDBJ databases">
        <title>Whole genome shotgun sequence of Pseudonocardia sulfidoxydans NBRC 16205.</title>
        <authorList>
            <person name="Hosoyama A."/>
            <person name="Uohara A."/>
            <person name="Ohji S."/>
            <person name="Ichikawa N."/>
        </authorList>
    </citation>
    <scope>NUCLEOTIDE SEQUENCE [LARGE SCALE GENOMIC DNA]</scope>
    <source>
        <strain evidence="2 3">NBRC 16205</strain>
    </source>
</reference>
<gene>
    <name evidence="2" type="ORF">PSU4_17900</name>
</gene>
<dbReference type="InterPro" id="IPR021385">
    <property type="entry name" value="DUF3017"/>
</dbReference>
<name>A0A511DDG0_9PSEU</name>
<protein>
    <recommendedName>
        <fullName evidence="4">DUF3017 domain-containing protein</fullName>
    </recommendedName>
</protein>
<keyword evidence="1" id="KW-0812">Transmembrane</keyword>
<dbReference type="EMBL" id="BJVJ01000012">
    <property type="protein sequence ID" value="GEL22836.1"/>
    <property type="molecule type" value="Genomic_DNA"/>
</dbReference>
<evidence type="ECO:0000256" key="1">
    <source>
        <dbReference type="SAM" id="Phobius"/>
    </source>
</evidence>
<dbReference type="RefSeq" id="WP_147104804.1">
    <property type="nucleotide sequence ID" value="NZ_BJVJ01000012.1"/>
</dbReference>
<dbReference type="Pfam" id="PF11222">
    <property type="entry name" value="DUF3017"/>
    <property type="match status" value="1"/>
</dbReference>
<proteinExistence type="predicted"/>
<evidence type="ECO:0000313" key="3">
    <source>
        <dbReference type="Proteomes" id="UP000321685"/>
    </source>
</evidence>
<evidence type="ECO:0008006" key="4">
    <source>
        <dbReference type="Google" id="ProtNLM"/>
    </source>
</evidence>
<keyword evidence="1" id="KW-1133">Transmembrane helix</keyword>
<dbReference type="AlphaFoldDB" id="A0A511DDG0"/>